<dbReference type="EMBL" id="CAUOFW020004309">
    <property type="protein sequence ID" value="CAK9165053.1"/>
    <property type="molecule type" value="Genomic_DNA"/>
</dbReference>
<name>A0ABC8SK42_9AQUA</name>
<evidence type="ECO:0000313" key="5">
    <source>
        <dbReference type="Proteomes" id="UP001642360"/>
    </source>
</evidence>
<keyword evidence="2" id="KW-0732">Signal</keyword>
<protein>
    <submittedName>
        <fullName evidence="3">Uncharacterized protein</fullName>
    </submittedName>
</protein>
<proteinExistence type="predicted"/>
<reference evidence="3 5" key="1">
    <citation type="submission" date="2024-02" db="EMBL/GenBank/DDBJ databases">
        <authorList>
            <person name="Vignale AGUSTIN F."/>
            <person name="Sosa J E."/>
            <person name="Modenutti C."/>
        </authorList>
    </citation>
    <scope>NUCLEOTIDE SEQUENCE [LARGE SCALE GENOMIC DNA]</scope>
</reference>
<dbReference type="EMBL" id="CAUOFW020003025">
    <property type="protein sequence ID" value="CAK9157559.1"/>
    <property type="molecule type" value="Genomic_DNA"/>
</dbReference>
<dbReference type="Proteomes" id="UP001642360">
    <property type="component" value="Unassembled WGS sequence"/>
</dbReference>
<evidence type="ECO:0000256" key="2">
    <source>
        <dbReference type="SAM" id="SignalP"/>
    </source>
</evidence>
<evidence type="ECO:0000256" key="1">
    <source>
        <dbReference type="SAM" id="MobiDB-lite"/>
    </source>
</evidence>
<gene>
    <name evidence="3" type="ORF">ILEXP_LOCUS26121</name>
    <name evidence="4" type="ORF">ILEXP_LOCUS34197</name>
</gene>
<accession>A0ABC8SK42</accession>
<feature type="region of interest" description="Disordered" evidence="1">
    <location>
        <begin position="57"/>
        <end position="80"/>
    </location>
</feature>
<dbReference type="PANTHER" id="PTHR35094:SF1">
    <property type="entry name" value="PROTEIN, PUTATIVE-RELATED"/>
    <property type="match status" value="1"/>
</dbReference>
<dbReference type="PANTHER" id="PTHR35094">
    <property type="entry name" value="LEUCINE-RICH REPEAT EXTENSIN-LIKE PROTEIN 2"/>
    <property type="match status" value="1"/>
</dbReference>
<evidence type="ECO:0000313" key="3">
    <source>
        <dbReference type="EMBL" id="CAK9157559.1"/>
    </source>
</evidence>
<feature type="chain" id="PRO_5044720945" evidence="2">
    <location>
        <begin position="26"/>
        <end position="130"/>
    </location>
</feature>
<keyword evidence="5" id="KW-1185">Reference proteome</keyword>
<dbReference type="AlphaFoldDB" id="A0ABC8SK42"/>
<evidence type="ECO:0000313" key="4">
    <source>
        <dbReference type="EMBL" id="CAK9165053.1"/>
    </source>
</evidence>
<comment type="caution">
    <text evidence="3">The sequence shown here is derived from an EMBL/GenBank/DDBJ whole genome shotgun (WGS) entry which is preliminary data.</text>
</comment>
<feature type="signal peptide" evidence="2">
    <location>
        <begin position="1"/>
        <end position="25"/>
    </location>
</feature>
<sequence length="130" mass="13755">MKGLNMLRGLTVFVVIVAISAPTNAQNRRKLDENTLPVPPGSVNNCGSCSSCTNACNQLPPPPPPSPKKHTSKHCPPLPPPPPPSSLIYIPGPPGNLYPVQRYFSGTGRSFAVGLPLWIGIGLLGQLALW</sequence>
<organism evidence="3 5">
    <name type="scientific">Ilex paraguariensis</name>
    <name type="common">yerba mate</name>
    <dbReference type="NCBI Taxonomy" id="185542"/>
    <lineage>
        <taxon>Eukaryota</taxon>
        <taxon>Viridiplantae</taxon>
        <taxon>Streptophyta</taxon>
        <taxon>Embryophyta</taxon>
        <taxon>Tracheophyta</taxon>
        <taxon>Spermatophyta</taxon>
        <taxon>Magnoliopsida</taxon>
        <taxon>eudicotyledons</taxon>
        <taxon>Gunneridae</taxon>
        <taxon>Pentapetalae</taxon>
        <taxon>asterids</taxon>
        <taxon>campanulids</taxon>
        <taxon>Aquifoliales</taxon>
        <taxon>Aquifoliaceae</taxon>
        <taxon>Ilex</taxon>
    </lineage>
</organism>